<accession>A0ABU4VL91</accession>
<evidence type="ECO:0000256" key="5">
    <source>
        <dbReference type="ARBA" id="ARBA00022989"/>
    </source>
</evidence>
<feature type="transmembrane region" description="Helical" evidence="8">
    <location>
        <begin position="655"/>
        <end position="675"/>
    </location>
</feature>
<keyword evidence="3 11" id="KW-0808">Transferase</keyword>
<keyword evidence="12" id="KW-1185">Reference proteome</keyword>
<comment type="subcellular location">
    <subcellularLocation>
        <location evidence="1">Membrane</location>
        <topology evidence="1">Multi-pass membrane protein</topology>
    </subcellularLocation>
</comment>
<keyword evidence="6 8" id="KW-0472">Membrane</keyword>
<evidence type="ECO:0000259" key="9">
    <source>
        <dbReference type="Pfam" id="PF05157"/>
    </source>
</evidence>
<keyword evidence="2 11" id="KW-0328">Glycosyltransferase</keyword>
<feature type="domain" description="Glycosyltransferase 2-like" evidence="10">
    <location>
        <begin position="450"/>
        <end position="641"/>
    </location>
</feature>
<evidence type="ECO:0000313" key="12">
    <source>
        <dbReference type="Proteomes" id="UP001277761"/>
    </source>
</evidence>
<comment type="caution">
    <text evidence="11">The sequence shown here is derived from an EMBL/GenBank/DDBJ whole genome shotgun (WGS) entry which is preliminary data.</text>
</comment>
<dbReference type="InterPro" id="IPR050321">
    <property type="entry name" value="Glycosyltr_2/OpgH_subfam"/>
</dbReference>
<dbReference type="Gene3D" id="3.30.300.160">
    <property type="entry name" value="Type II secretion system, protein E, N-terminal domain"/>
    <property type="match status" value="2"/>
</dbReference>
<evidence type="ECO:0000259" key="10">
    <source>
        <dbReference type="Pfam" id="PF13632"/>
    </source>
</evidence>
<evidence type="ECO:0000256" key="2">
    <source>
        <dbReference type="ARBA" id="ARBA00022676"/>
    </source>
</evidence>
<dbReference type="Gene3D" id="3.90.550.10">
    <property type="entry name" value="Spore Coat Polysaccharide Biosynthesis Protein SpsA, Chain A"/>
    <property type="match status" value="1"/>
</dbReference>
<evidence type="ECO:0000256" key="1">
    <source>
        <dbReference type="ARBA" id="ARBA00004141"/>
    </source>
</evidence>
<dbReference type="InterPro" id="IPR029044">
    <property type="entry name" value="Nucleotide-diphossugar_trans"/>
</dbReference>
<dbReference type="InterPro" id="IPR037257">
    <property type="entry name" value="T2SS_E_N_sf"/>
</dbReference>
<evidence type="ECO:0000313" key="11">
    <source>
        <dbReference type="EMBL" id="MDX8152602.1"/>
    </source>
</evidence>
<dbReference type="Proteomes" id="UP001277761">
    <property type="component" value="Unassembled WGS sequence"/>
</dbReference>
<dbReference type="CDD" id="cd06427">
    <property type="entry name" value="CESA_like_2"/>
    <property type="match status" value="1"/>
</dbReference>
<proteinExistence type="predicted"/>
<dbReference type="InterPro" id="IPR001173">
    <property type="entry name" value="Glyco_trans_2-like"/>
</dbReference>
<dbReference type="RefSeq" id="WP_319954758.1">
    <property type="nucleotide sequence ID" value="NZ_JAXAVX010000007.1"/>
</dbReference>
<dbReference type="InterPro" id="IPR007831">
    <property type="entry name" value="T2SS_GspE_N"/>
</dbReference>
<dbReference type="Pfam" id="PF13632">
    <property type="entry name" value="Glyco_trans_2_3"/>
    <property type="match status" value="1"/>
</dbReference>
<dbReference type="EMBL" id="JAXAVX010000007">
    <property type="protein sequence ID" value="MDX8152602.1"/>
    <property type="molecule type" value="Genomic_DNA"/>
</dbReference>
<evidence type="ECO:0000256" key="8">
    <source>
        <dbReference type="SAM" id="Phobius"/>
    </source>
</evidence>
<gene>
    <name evidence="11" type="ORF">SK069_13435</name>
</gene>
<feature type="domain" description="Type II secretion system protein GspE N-terminal" evidence="9">
    <location>
        <begin position="180"/>
        <end position="263"/>
    </location>
</feature>
<reference evidence="11 12" key="1">
    <citation type="submission" date="2023-11" db="EMBL/GenBank/DDBJ databases">
        <authorList>
            <person name="Xu M."/>
            <person name="Jiang T."/>
        </authorList>
    </citation>
    <scope>NUCLEOTIDE SEQUENCE [LARGE SCALE GENOMIC DNA]</scope>
    <source>
        <strain evidence="11 12">SD</strain>
    </source>
</reference>
<evidence type="ECO:0000256" key="6">
    <source>
        <dbReference type="ARBA" id="ARBA00023136"/>
    </source>
</evidence>
<dbReference type="SUPFAM" id="SSF160246">
    <property type="entry name" value="EspE N-terminal domain-like"/>
    <property type="match status" value="2"/>
</dbReference>
<organism evidence="11 12">
    <name type="scientific">Patulibacter brassicae</name>
    <dbReference type="NCBI Taxonomy" id="1705717"/>
    <lineage>
        <taxon>Bacteria</taxon>
        <taxon>Bacillati</taxon>
        <taxon>Actinomycetota</taxon>
        <taxon>Thermoleophilia</taxon>
        <taxon>Solirubrobacterales</taxon>
        <taxon>Patulibacteraceae</taxon>
        <taxon>Patulibacter</taxon>
    </lineage>
</organism>
<dbReference type="SUPFAM" id="SSF53448">
    <property type="entry name" value="Nucleotide-diphospho-sugar transferases"/>
    <property type="match status" value="1"/>
</dbReference>
<feature type="region of interest" description="Disordered" evidence="7">
    <location>
        <begin position="739"/>
        <end position="769"/>
    </location>
</feature>
<evidence type="ECO:0000256" key="4">
    <source>
        <dbReference type="ARBA" id="ARBA00022692"/>
    </source>
</evidence>
<feature type="transmembrane region" description="Helical" evidence="8">
    <location>
        <begin position="293"/>
        <end position="324"/>
    </location>
</feature>
<evidence type="ECO:0000256" key="3">
    <source>
        <dbReference type="ARBA" id="ARBA00022679"/>
    </source>
</evidence>
<dbReference type="EC" id="2.4.-.-" evidence="11"/>
<dbReference type="PANTHER" id="PTHR43867:SF2">
    <property type="entry name" value="CELLULOSE SYNTHASE CATALYTIC SUBUNIT A [UDP-FORMING]"/>
    <property type="match status" value="1"/>
</dbReference>
<keyword evidence="4 8" id="KW-0812">Transmembrane</keyword>
<dbReference type="GO" id="GO:0016757">
    <property type="term" value="F:glycosyltransferase activity"/>
    <property type="evidence" value="ECO:0007669"/>
    <property type="project" value="UniProtKB-KW"/>
</dbReference>
<sequence length="769" mass="84622">MSDHDRGRAGGDSLAAAWARRTAERLGIELVNLAEQPPPGPLVAGLLSEAESRELRALPLAFHDGQVTVAVVDPAAHDGGTALERRFGRPVRLVVAAADDLAHAIDRRFPPEELHGEHETEDLRRSRLGDILIAHGAVSPIAIDAALRYQEQAGGRLGELLLHDGLIDEAALLRALARLHRLPAVDLGAVEPEPAALAEVPEVVQRELRIVPIAIREGNLLVAAHDRLDDDELDRLAEVTELTVQEALATPTQIDQLLQRLNEHAYSRTAVDLLQLTDPENSGSVVATTAQKLFLLLVAIVFVGCVIWEPIITLAVVFGLYSAFHLSVSLYKLRLILQSLGRHARVDVTDEEIAELDPRTLPVYTILVPLFHEAAVIPRLVNGIHGLDYPRHKLDVRLLCEADDDETIDAIRALNLPAHFKLVIVPDSLPKTKPKACNFGMIQAAGEITVIYDAEDRPDADQLKKVVVAFRKAPDDVVCIQGKLNYFNADQNLLTRWFTAEYSMWFDLMLPGLDAANAPIPLGGTSNHFRTDKLLELGAWDPYNVTEDADLGIRLARAGYHTAVVDSSTYEEANSDIHNWIRQRSRWIKGYFQTYLVHMRHPIRTFRQLGLRGFISFQLIVGGSLTFLFNPVSWFLTTLFTLTQLGFIREMFPGFVFYAAVAQLLVGNFVFIYANLAGTIHRGYFQLVRYALFTPIYWGFMSMAAWKGFRQLVTNPFYWEKTVHGLDASHAPALPASGPAPAPAGALGPAPGSAATSSTTSSGSPTHVG</sequence>
<protein>
    <submittedName>
        <fullName evidence="11">Glycosyltransferase</fullName>
        <ecNumber evidence="11">2.4.-.-</ecNumber>
    </submittedName>
</protein>
<name>A0ABU4VL91_9ACTN</name>
<evidence type="ECO:0000256" key="7">
    <source>
        <dbReference type="SAM" id="MobiDB-lite"/>
    </source>
</evidence>
<keyword evidence="5 8" id="KW-1133">Transmembrane helix</keyword>
<feature type="domain" description="Type II secretion system protein GspE N-terminal" evidence="9">
    <location>
        <begin position="26"/>
        <end position="112"/>
    </location>
</feature>
<feature type="transmembrane region" description="Helical" evidence="8">
    <location>
        <begin position="609"/>
        <end position="635"/>
    </location>
</feature>
<dbReference type="PANTHER" id="PTHR43867">
    <property type="entry name" value="CELLULOSE SYNTHASE CATALYTIC SUBUNIT A [UDP-FORMING]"/>
    <property type="match status" value="1"/>
</dbReference>
<dbReference type="Pfam" id="PF05157">
    <property type="entry name" value="MshEN"/>
    <property type="match status" value="2"/>
</dbReference>
<feature type="transmembrane region" description="Helical" evidence="8">
    <location>
        <begin position="687"/>
        <end position="706"/>
    </location>
</feature>